<evidence type="ECO:0000313" key="7">
    <source>
        <dbReference type="EMBL" id="KAK8919025.1"/>
    </source>
</evidence>
<feature type="domain" description="Tify" evidence="6">
    <location>
        <begin position="204"/>
        <end position="238"/>
    </location>
</feature>
<accession>A0AAP0AY24</accession>
<feature type="compositionally biased region" description="Basic and acidic residues" evidence="5">
    <location>
        <begin position="74"/>
        <end position="88"/>
    </location>
</feature>
<evidence type="ECO:0000256" key="2">
    <source>
        <dbReference type="ARBA" id="ARBA00006081"/>
    </source>
</evidence>
<dbReference type="GO" id="GO:0005634">
    <property type="term" value="C:nucleus"/>
    <property type="evidence" value="ECO:0007669"/>
    <property type="project" value="UniProtKB-SubCell"/>
</dbReference>
<keyword evidence="3 4" id="KW-0539">Nucleus</keyword>
<sequence>MHMYRKIELELSLELSLGRHLAVETSETQLVGTSNAAMSTFPNGSEIPSASAPLGRTGSLPPEPGEWSRKRRERQSLERVGVKRKQTEKNSCSRSGVPELESSRSAELRRSSSDFRRSMEAFSNSTSAASLPDSGHQSVVAVDPLAPRLRSLKSLQGALKRAAGNLNRQKEMGRNLIDEMPCVSVRGCRRIEGFLYKYRRGEEAGIVCVCHGNFFTPAEFVKHAGGGDVDNPLKHIVVNPSPPVYY</sequence>
<dbReference type="InterPro" id="IPR032308">
    <property type="entry name" value="TDBD"/>
</dbReference>
<organism evidence="7 8">
    <name type="scientific">Platanthera zijinensis</name>
    <dbReference type="NCBI Taxonomy" id="2320716"/>
    <lineage>
        <taxon>Eukaryota</taxon>
        <taxon>Viridiplantae</taxon>
        <taxon>Streptophyta</taxon>
        <taxon>Embryophyta</taxon>
        <taxon>Tracheophyta</taxon>
        <taxon>Spermatophyta</taxon>
        <taxon>Magnoliopsida</taxon>
        <taxon>Liliopsida</taxon>
        <taxon>Asparagales</taxon>
        <taxon>Orchidaceae</taxon>
        <taxon>Orchidoideae</taxon>
        <taxon>Orchideae</taxon>
        <taxon>Orchidinae</taxon>
        <taxon>Platanthera</taxon>
    </lineage>
</organism>
<name>A0AAP0AY24_9ASPA</name>
<protein>
    <recommendedName>
        <fullName evidence="4">Ninja-family protein</fullName>
    </recommendedName>
    <alternativeName>
        <fullName evidence="4">ABI-binding protein</fullName>
    </alternativeName>
</protein>
<feature type="compositionally biased region" description="Basic and acidic residues" evidence="5">
    <location>
        <begin position="101"/>
        <end position="114"/>
    </location>
</feature>
<feature type="compositionally biased region" description="Polar residues" evidence="5">
    <location>
        <begin position="36"/>
        <end position="48"/>
    </location>
</feature>
<dbReference type="Pfam" id="PF16135">
    <property type="entry name" value="TDBD"/>
    <property type="match status" value="1"/>
</dbReference>
<dbReference type="Proteomes" id="UP001418222">
    <property type="component" value="Unassembled WGS sequence"/>
</dbReference>
<evidence type="ECO:0000256" key="3">
    <source>
        <dbReference type="ARBA" id="ARBA00023242"/>
    </source>
</evidence>
<dbReference type="InterPro" id="IPR032310">
    <property type="entry name" value="NLS_NINJA_AFP-like"/>
</dbReference>
<evidence type="ECO:0000259" key="6">
    <source>
        <dbReference type="Pfam" id="PF16135"/>
    </source>
</evidence>
<feature type="region of interest" description="Disordered" evidence="5">
    <location>
        <begin position="36"/>
        <end position="114"/>
    </location>
</feature>
<dbReference type="PANTHER" id="PTHR31413">
    <property type="entry name" value="AFP HOMOLOG 2"/>
    <property type="match status" value="1"/>
</dbReference>
<reference evidence="7 8" key="1">
    <citation type="journal article" date="2022" name="Nat. Plants">
        <title>Genomes of leafy and leafless Platanthera orchids illuminate the evolution of mycoheterotrophy.</title>
        <authorList>
            <person name="Li M.H."/>
            <person name="Liu K.W."/>
            <person name="Li Z."/>
            <person name="Lu H.C."/>
            <person name="Ye Q.L."/>
            <person name="Zhang D."/>
            <person name="Wang J.Y."/>
            <person name="Li Y.F."/>
            <person name="Zhong Z.M."/>
            <person name="Liu X."/>
            <person name="Yu X."/>
            <person name="Liu D.K."/>
            <person name="Tu X.D."/>
            <person name="Liu B."/>
            <person name="Hao Y."/>
            <person name="Liao X.Y."/>
            <person name="Jiang Y.T."/>
            <person name="Sun W.H."/>
            <person name="Chen J."/>
            <person name="Chen Y.Q."/>
            <person name="Ai Y."/>
            <person name="Zhai J.W."/>
            <person name="Wu S.S."/>
            <person name="Zhou Z."/>
            <person name="Hsiao Y.Y."/>
            <person name="Wu W.L."/>
            <person name="Chen Y.Y."/>
            <person name="Lin Y.F."/>
            <person name="Hsu J.L."/>
            <person name="Li C.Y."/>
            <person name="Wang Z.W."/>
            <person name="Zhao X."/>
            <person name="Zhong W.Y."/>
            <person name="Ma X.K."/>
            <person name="Ma L."/>
            <person name="Huang J."/>
            <person name="Chen G.Z."/>
            <person name="Huang M.Z."/>
            <person name="Huang L."/>
            <person name="Peng D.H."/>
            <person name="Luo Y.B."/>
            <person name="Zou S.Q."/>
            <person name="Chen S.P."/>
            <person name="Lan S."/>
            <person name="Tsai W.C."/>
            <person name="Van de Peer Y."/>
            <person name="Liu Z.J."/>
        </authorList>
    </citation>
    <scope>NUCLEOTIDE SEQUENCE [LARGE SCALE GENOMIC DNA]</scope>
    <source>
        <strain evidence="7">Lor287</strain>
    </source>
</reference>
<comment type="caution">
    <text evidence="7">The sequence shown here is derived from an EMBL/GenBank/DDBJ whole genome shotgun (WGS) entry which is preliminary data.</text>
</comment>
<dbReference type="Pfam" id="PF16136">
    <property type="entry name" value="NLS_NINJA_AFP"/>
    <property type="match status" value="1"/>
</dbReference>
<keyword evidence="8" id="KW-1185">Reference proteome</keyword>
<dbReference type="PANTHER" id="PTHR31413:SF49">
    <property type="entry name" value="NINJA-FAMILY PROTEIN MODD"/>
    <property type="match status" value="1"/>
</dbReference>
<dbReference type="InterPro" id="IPR031307">
    <property type="entry name" value="Ninja_fam"/>
</dbReference>
<proteinExistence type="inferred from homology"/>
<evidence type="ECO:0000313" key="8">
    <source>
        <dbReference type="Proteomes" id="UP001418222"/>
    </source>
</evidence>
<comment type="similarity">
    <text evidence="2 4">Belongs to the Ninja family.</text>
</comment>
<dbReference type="GO" id="GO:0045892">
    <property type="term" value="P:negative regulation of DNA-templated transcription"/>
    <property type="evidence" value="ECO:0007669"/>
    <property type="project" value="TreeGrafter"/>
</dbReference>
<evidence type="ECO:0000256" key="5">
    <source>
        <dbReference type="SAM" id="MobiDB-lite"/>
    </source>
</evidence>
<evidence type="ECO:0000256" key="1">
    <source>
        <dbReference type="ARBA" id="ARBA00004123"/>
    </source>
</evidence>
<dbReference type="EMBL" id="JBBWWQ010000019">
    <property type="protein sequence ID" value="KAK8919025.1"/>
    <property type="molecule type" value="Genomic_DNA"/>
</dbReference>
<gene>
    <name evidence="7" type="primary">AFP3</name>
    <name evidence="7" type="ORF">KSP39_PZI021338</name>
</gene>
<comment type="subcellular location">
    <subcellularLocation>
        <location evidence="1 4">Nucleus</location>
    </subcellularLocation>
</comment>
<evidence type="ECO:0000256" key="4">
    <source>
        <dbReference type="RuleBase" id="RU369029"/>
    </source>
</evidence>
<dbReference type="GO" id="GO:0007165">
    <property type="term" value="P:signal transduction"/>
    <property type="evidence" value="ECO:0007669"/>
    <property type="project" value="InterPro"/>
</dbReference>
<dbReference type="AlphaFoldDB" id="A0AAP0AY24"/>
<comment type="function">
    <text evidence="4">Acts as a negative regulator of abscisic acid (ABA) response.</text>
</comment>